<gene>
    <name evidence="2" type="ORF">CAEBREN_09755</name>
</gene>
<evidence type="ECO:0000313" key="3">
    <source>
        <dbReference type="Proteomes" id="UP000008068"/>
    </source>
</evidence>
<dbReference type="HOGENOM" id="CLU_1074522_0_0_1"/>
<dbReference type="AlphaFoldDB" id="G0MDD1"/>
<keyword evidence="3" id="KW-1185">Reference proteome</keyword>
<keyword evidence="1" id="KW-0175">Coiled coil</keyword>
<name>G0MDD1_CAEBE</name>
<sequence length="259" mass="30613">MANNYGKCVTLEGWVDEMNRTQRIHPIRQRSVSPVMDFVEKPEQLTTKGTIEKQRRTIENYSNLVDQFGYKTKTLENRVIDLEYENKEFRDKLKQVYSKEQLAKAKEQKLTDDKENSDFLGAMLEKLGLKDSETKKLFSQGPFNEIDDLHFQIQLLNDQIEKPHYLVKENELLREKVEILEALQQVNPDVSFENSVLKQTVSRVQQELDSTNLQIGMMVGRYEDEKEEMRKEHEKELAEKNKEIEELNATIQLLKEKQW</sequence>
<dbReference type="EMBL" id="GL379790">
    <property type="protein sequence ID" value="EGT49580.1"/>
    <property type="molecule type" value="Genomic_DNA"/>
</dbReference>
<feature type="coiled-coil region" evidence="1">
    <location>
        <begin position="219"/>
        <end position="257"/>
    </location>
</feature>
<proteinExistence type="predicted"/>
<dbReference type="InParanoid" id="G0MDD1"/>
<evidence type="ECO:0000313" key="2">
    <source>
        <dbReference type="EMBL" id="EGT49580.1"/>
    </source>
</evidence>
<reference evidence="3" key="1">
    <citation type="submission" date="2011-07" db="EMBL/GenBank/DDBJ databases">
        <authorList>
            <consortium name="Caenorhabditis brenneri Sequencing and Analysis Consortium"/>
            <person name="Wilson R.K."/>
        </authorList>
    </citation>
    <scope>NUCLEOTIDE SEQUENCE [LARGE SCALE GENOMIC DNA]</scope>
    <source>
        <strain evidence="3">PB2801</strain>
    </source>
</reference>
<organism evidence="3">
    <name type="scientific">Caenorhabditis brenneri</name>
    <name type="common">Nematode worm</name>
    <dbReference type="NCBI Taxonomy" id="135651"/>
    <lineage>
        <taxon>Eukaryota</taxon>
        <taxon>Metazoa</taxon>
        <taxon>Ecdysozoa</taxon>
        <taxon>Nematoda</taxon>
        <taxon>Chromadorea</taxon>
        <taxon>Rhabditida</taxon>
        <taxon>Rhabditina</taxon>
        <taxon>Rhabditomorpha</taxon>
        <taxon>Rhabditoidea</taxon>
        <taxon>Rhabditidae</taxon>
        <taxon>Peloderinae</taxon>
        <taxon>Caenorhabditis</taxon>
    </lineage>
</organism>
<dbReference type="Proteomes" id="UP000008068">
    <property type="component" value="Unassembled WGS sequence"/>
</dbReference>
<accession>G0MDD1</accession>
<evidence type="ECO:0000256" key="1">
    <source>
        <dbReference type="SAM" id="Coils"/>
    </source>
</evidence>
<protein>
    <submittedName>
        <fullName evidence="2">Uncharacterized protein</fullName>
    </submittedName>
</protein>